<reference evidence="13 14" key="1">
    <citation type="submission" date="2019-02" db="EMBL/GenBank/DDBJ databases">
        <title>Genome sequencing of the rare red list fungi Antrodiella citrinella (Flaviporus citrinellus).</title>
        <authorList>
            <person name="Buettner E."/>
            <person name="Kellner H."/>
        </authorList>
    </citation>
    <scope>NUCLEOTIDE SEQUENCE [LARGE SCALE GENOMIC DNA]</scope>
    <source>
        <strain evidence="13 14">DSM 108506</strain>
    </source>
</reference>
<comment type="similarity">
    <text evidence="4">Belongs to the cytochrome P450 family.</text>
</comment>
<dbReference type="GO" id="GO:0020037">
    <property type="term" value="F:heme binding"/>
    <property type="evidence" value="ECO:0007669"/>
    <property type="project" value="InterPro"/>
</dbReference>
<dbReference type="Proteomes" id="UP000308730">
    <property type="component" value="Unassembled WGS sequence"/>
</dbReference>
<evidence type="ECO:0000256" key="12">
    <source>
        <dbReference type="ARBA" id="ARBA00023136"/>
    </source>
</evidence>
<comment type="cofactor">
    <cofactor evidence="1">
        <name>heme</name>
        <dbReference type="ChEBI" id="CHEBI:30413"/>
    </cofactor>
</comment>
<evidence type="ECO:0000313" key="14">
    <source>
        <dbReference type="Proteomes" id="UP000308730"/>
    </source>
</evidence>
<dbReference type="OrthoDB" id="2742305at2759"/>
<evidence type="ECO:0000256" key="2">
    <source>
        <dbReference type="ARBA" id="ARBA00004167"/>
    </source>
</evidence>
<dbReference type="AlphaFoldDB" id="A0A4S4N009"/>
<keyword evidence="11" id="KW-0503">Monooxygenase</keyword>
<dbReference type="InterPro" id="IPR002401">
    <property type="entry name" value="Cyt_P450_E_grp-I"/>
</dbReference>
<evidence type="ECO:0000256" key="1">
    <source>
        <dbReference type="ARBA" id="ARBA00001971"/>
    </source>
</evidence>
<keyword evidence="10" id="KW-0408">Iron</keyword>
<dbReference type="EMBL" id="SGPM01000052">
    <property type="protein sequence ID" value="THH31277.1"/>
    <property type="molecule type" value="Genomic_DNA"/>
</dbReference>
<evidence type="ECO:0000256" key="8">
    <source>
        <dbReference type="ARBA" id="ARBA00022989"/>
    </source>
</evidence>
<proteinExistence type="inferred from homology"/>
<keyword evidence="8" id="KW-1133">Transmembrane helix</keyword>
<keyword evidence="6" id="KW-0812">Transmembrane</keyword>
<keyword evidence="12" id="KW-0472">Membrane</keyword>
<dbReference type="GO" id="GO:0004497">
    <property type="term" value="F:monooxygenase activity"/>
    <property type="evidence" value="ECO:0007669"/>
    <property type="project" value="UniProtKB-KW"/>
</dbReference>
<dbReference type="InterPro" id="IPR001128">
    <property type="entry name" value="Cyt_P450"/>
</dbReference>
<evidence type="ECO:0000256" key="4">
    <source>
        <dbReference type="ARBA" id="ARBA00010617"/>
    </source>
</evidence>
<dbReference type="Gene3D" id="1.10.630.10">
    <property type="entry name" value="Cytochrome P450"/>
    <property type="match status" value="1"/>
</dbReference>
<protein>
    <recommendedName>
        <fullName evidence="15">Cytochrome P450</fullName>
    </recommendedName>
</protein>
<comment type="subcellular location">
    <subcellularLocation>
        <location evidence="2">Membrane</location>
        <topology evidence="2">Single-pass membrane protein</topology>
    </subcellularLocation>
</comment>
<dbReference type="PANTHER" id="PTHR46300">
    <property type="entry name" value="P450, PUTATIVE (EUROFUNG)-RELATED-RELATED"/>
    <property type="match status" value="1"/>
</dbReference>
<evidence type="ECO:0000256" key="10">
    <source>
        <dbReference type="ARBA" id="ARBA00023004"/>
    </source>
</evidence>
<name>A0A4S4N009_9APHY</name>
<keyword evidence="7" id="KW-0479">Metal-binding</keyword>
<dbReference type="PRINTS" id="PR00463">
    <property type="entry name" value="EP450I"/>
</dbReference>
<dbReference type="InterPro" id="IPR036396">
    <property type="entry name" value="Cyt_P450_sf"/>
</dbReference>
<evidence type="ECO:0000256" key="5">
    <source>
        <dbReference type="ARBA" id="ARBA00022617"/>
    </source>
</evidence>
<dbReference type="Pfam" id="PF00067">
    <property type="entry name" value="p450"/>
    <property type="match status" value="1"/>
</dbReference>
<dbReference type="PANTHER" id="PTHR46300:SF7">
    <property type="entry name" value="P450, PUTATIVE (EUROFUNG)-RELATED"/>
    <property type="match status" value="1"/>
</dbReference>
<sequence length="462" mass="51553">MSVAAVGVTVLVAAVVSHLIFTTLLSRKQGLSVPPGPPRRWLVGNLFDVPLVTPWFTYKAWCDKFGDMVYLDLPGKSVLILGSIQAANALLDCKSHIYSDRPKSVMVNLLSWEWTFSFMRYGSVWRSYRRSFHSHYNGASVRSYRTIQLQESRMLLKRIINTPREARKHVRRYTGSIIIRVTYGAPTVSQTNRYIALAESAVQSAREIAVPAAFMVESLPFLKYIPAWMPGGHTSRYVAKYKPIVQEMRNKPFDDVKAAAAAGRATSSVAYSLITEAQDENLDLTPEQDAMMRNVTALAYAAAPDTTTSVIDSCMLAMAMFPETQKKVHAELDLHVGPTRLPDFGDLEHLTYLKAVILEVLRWMVATPIGLPHALSEDDEHNRYHIPKGTVVVTNIWSVKLMNFFGFGEVEAGVDDLGSPVELTTDCGNDAICSPATFPRSFKPRTQELESLARDQTMADEE</sequence>
<accession>A0A4S4N009</accession>
<dbReference type="InterPro" id="IPR050364">
    <property type="entry name" value="Cytochrome_P450_fung"/>
</dbReference>
<keyword evidence="5" id="KW-0349">Heme</keyword>
<evidence type="ECO:0000256" key="9">
    <source>
        <dbReference type="ARBA" id="ARBA00023002"/>
    </source>
</evidence>
<dbReference type="GO" id="GO:0016705">
    <property type="term" value="F:oxidoreductase activity, acting on paired donors, with incorporation or reduction of molecular oxygen"/>
    <property type="evidence" value="ECO:0007669"/>
    <property type="project" value="InterPro"/>
</dbReference>
<comment type="caution">
    <text evidence="13">The sequence shown here is derived from an EMBL/GenBank/DDBJ whole genome shotgun (WGS) entry which is preliminary data.</text>
</comment>
<evidence type="ECO:0000256" key="3">
    <source>
        <dbReference type="ARBA" id="ARBA00005179"/>
    </source>
</evidence>
<keyword evidence="9" id="KW-0560">Oxidoreductase</keyword>
<evidence type="ECO:0000313" key="13">
    <source>
        <dbReference type="EMBL" id="THH31277.1"/>
    </source>
</evidence>
<organism evidence="13 14">
    <name type="scientific">Antrodiella citrinella</name>
    <dbReference type="NCBI Taxonomy" id="2447956"/>
    <lineage>
        <taxon>Eukaryota</taxon>
        <taxon>Fungi</taxon>
        <taxon>Dikarya</taxon>
        <taxon>Basidiomycota</taxon>
        <taxon>Agaricomycotina</taxon>
        <taxon>Agaricomycetes</taxon>
        <taxon>Polyporales</taxon>
        <taxon>Steccherinaceae</taxon>
        <taxon>Antrodiella</taxon>
    </lineage>
</organism>
<dbReference type="GO" id="GO:0005506">
    <property type="term" value="F:iron ion binding"/>
    <property type="evidence" value="ECO:0007669"/>
    <property type="project" value="InterPro"/>
</dbReference>
<dbReference type="SUPFAM" id="SSF48264">
    <property type="entry name" value="Cytochrome P450"/>
    <property type="match status" value="1"/>
</dbReference>
<comment type="pathway">
    <text evidence="3">Secondary metabolite biosynthesis.</text>
</comment>
<evidence type="ECO:0000256" key="6">
    <source>
        <dbReference type="ARBA" id="ARBA00022692"/>
    </source>
</evidence>
<keyword evidence="14" id="KW-1185">Reference proteome</keyword>
<evidence type="ECO:0000256" key="11">
    <source>
        <dbReference type="ARBA" id="ARBA00023033"/>
    </source>
</evidence>
<dbReference type="GO" id="GO:0016020">
    <property type="term" value="C:membrane"/>
    <property type="evidence" value="ECO:0007669"/>
    <property type="project" value="UniProtKB-SubCell"/>
</dbReference>
<evidence type="ECO:0008006" key="15">
    <source>
        <dbReference type="Google" id="ProtNLM"/>
    </source>
</evidence>
<gene>
    <name evidence="13" type="ORF">EUX98_g2916</name>
</gene>
<evidence type="ECO:0000256" key="7">
    <source>
        <dbReference type="ARBA" id="ARBA00022723"/>
    </source>
</evidence>